<reference evidence="1 2" key="1">
    <citation type="journal article" date="2021" name="bioRxiv">
        <title>Chromosome-scale and haplotype-resolved genome assembly of a tetraploid potato cultivar.</title>
        <authorList>
            <person name="Sun H."/>
            <person name="Jiao W.-B."/>
            <person name="Krause K."/>
            <person name="Campoy J.A."/>
            <person name="Goel M."/>
            <person name="Folz-Donahue K."/>
            <person name="Kukat C."/>
            <person name="Huettel B."/>
            <person name="Schneeberger K."/>
        </authorList>
    </citation>
    <scope>NUCLEOTIDE SEQUENCE [LARGE SCALE GENOMIC DNA]</scope>
    <source>
        <strain evidence="1">SolTubOtavaFocal</strain>
        <tissue evidence="1">Leaves</tissue>
    </source>
</reference>
<evidence type="ECO:0000313" key="2">
    <source>
        <dbReference type="Proteomes" id="UP000826656"/>
    </source>
</evidence>
<accession>A0ABQ7VW05</accession>
<name>A0ABQ7VW05_SOLTU</name>
<evidence type="ECO:0000313" key="1">
    <source>
        <dbReference type="EMBL" id="KAH0772460.1"/>
    </source>
</evidence>
<dbReference type="Proteomes" id="UP000826656">
    <property type="component" value="Unassembled WGS sequence"/>
</dbReference>
<comment type="caution">
    <text evidence="1">The sequence shown here is derived from an EMBL/GenBank/DDBJ whole genome shotgun (WGS) entry which is preliminary data.</text>
</comment>
<sequence length="162" mass="18089">MMVLHQKIEETSGNHGPKLQSSKTFFIEAAAKCPTNTSQERHYDLINRNLPNHNSENLVSSTDAWSQKENLLLLSSMNATFHAIVSNMASRSQKKNLLLLSSVISTRPHGLLIGLCHLRITYNAQGQDHSKTCDNLSGYINLNSNDDHNEVGLAVEKLEKQH</sequence>
<protein>
    <submittedName>
        <fullName evidence="1">Uncharacterized protein</fullName>
    </submittedName>
</protein>
<organism evidence="1 2">
    <name type="scientific">Solanum tuberosum</name>
    <name type="common">Potato</name>
    <dbReference type="NCBI Taxonomy" id="4113"/>
    <lineage>
        <taxon>Eukaryota</taxon>
        <taxon>Viridiplantae</taxon>
        <taxon>Streptophyta</taxon>
        <taxon>Embryophyta</taxon>
        <taxon>Tracheophyta</taxon>
        <taxon>Spermatophyta</taxon>
        <taxon>Magnoliopsida</taxon>
        <taxon>eudicotyledons</taxon>
        <taxon>Gunneridae</taxon>
        <taxon>Pentapetalae</taxon>
        <taxon>asterids</taxon>
        <taxon>lamiids</taxon>
        <taxon>Solanales</taxon>
        <taxon>Solanaceae</taxon>
        <taxon>Solanoideae</taxon>
        <taxon>Solaneae</taxon>
        <taxon>Solanum</taxon>
    </lineage>
</organism>
<dbReference type="EMBL" id="JAIVGD010000005">
    <property type="protein sequence ID" value="KAH0772460.1"/>
    <property type="molecule type" value="Genomic_DNA"/>
</dbReference>
<keyword evidence="2" id="KW-1185">Reference proteome</keyword>
<proteinExistence type="predicted"/>
<gene>
    <name evidence="1" type="ORF">KY290_009597</name>
</gene>